<dbReference type="EMBL" id="VSRR010000026">
    <property type="protein sequence ID" value="MPC08343.1"/>
    <property type="molecule type" value="Genomic_DNA"/>
</dbReference>
<comment type="caution">
    <text evidence="1">The sequence shown here is derived from an EMBL/GenBank/DDBJ whole genome shotgun (WGS) entry which is preliminary data.</text>
</comment>
<organism evidence="1 2">
    <name type="scientific">Portunus trituberculatus</name>
    <name type="common">Swimming crab</name>
    <name type="synonym">Neptunus trituberculatus</name>
    <dbReference type="NCBI Taxonomy" id="210409"/>
    <lineage>
        <taxon>Eukaryota</taxon>
        <taxon>Metazoa</taxon>
        <taxon>Ecdysozoa</taxon>
        <taxon>Arthropoda</taxon>
        <taxon>Crustacea</taxon>
        <taxon>Multicrustacea</taxon>
        <taxon>Malacostraca</taxon>
        <taxon>Eumalacostraca</taxon>
        <taxon>Eucarida</taxon>
        <taxon>Decapoda</taxon>
        <taxon>Pleocyemata</taxon>
        <taxon>Brachyura</taxon>
        <taxon>Eubrachyura</taxon>
        <taxon>Portunoidea</taxon>
        <taxon>Portunidae</taxon>
        <taxon>Portuninae</taxon>
        <taxon>Portunus</taxon>
    </lineage>
</organism>
<sequence length="71" mass="8242">MLPDLCFSKRLTDIYWIYKLVIHEISFCSKLTLVKGTPACVGGYVAKMRREEEEEEVVLVVVVVVEEEYMI</sequence>
<reference evidence="1 2" key="1">
    <citation type="submission" date="2019-05" db="EMBL/GenBank/DDBJ databases">
        <title>Another draft genome of Portunus trituberculatus and its Hox gene families provides insights of decapod evolution.</title>
        <authorList>
            <person name="Jeong J.-H."/>
            <person name="Song I."/>
            <person name="Kim S."/>
            <person name="Choi T."/>
            <person name="Kim D."/>
            <person name="Ryu S."/>
            <person name="Kim W."/>
        </authorList>
    </citation>
    <scope>NUCLEOTIDE SEQUENCE [LARGE SCALE GENOMIC DNA]</scope>
    <source>
        <tissue evidence="1">Muscle</tissue>
    </source>
</reference>
<dbReference type="AlphaFoldDB" id="A0A5B7CL86"/>
<protein>
    <submittedName>
        <fullName evidence="1">Uncharacterized protein</fullName>
    </submittedName>
</protein>
<dbReference type="Proteomes" id="UP000324222">
    <property type="component" value="Unassembled WGS sequence"/>
</dbReference>
<accession>A0A5B7CL86</accession>
<keyword evidence="2" id="KW-1185">Reference proteome</keyword>
<evidence type="ECO:0000313" key="2">
    <source>
        <dbReference type="Proteomes" id="UP000324222"/>
    </source>
</evidence>
<gene>
    <name evidence="1" type="ORF">E2C01_000927</name>
</gene>
<name>A0A5B7CL86_PORTR</name>
<evidence type="ECO:0000313" key="1">
    <source>
        <dbReference type="EMBL" id="MPC08343.1"/>
    </source>
</evidence>
<proteinExistence type="predicted"/>